<feature type="region of interest" description="Disordered" evidence="14">
    <location>
        <begin position="424"/>
        <end position="479"/>
    </location>
</feature>
<dbReference type="SUPFAM" id="SSF46689">
    <property type="entry name" value="Homeodomain-like"/>
    <property type="match status" value="1"/>
</dbReference>
<feature type="region of interest" description="Disordered" evidence="14">
    <location>
        <begin position="624"/>
        <end position="648"/>
    </location>
</feature>
<evidence type="ECO:0000256" key="6">
    <source>
        <dbReference type="ARBA" id="ARBA00023015"/>
    </source>
</evidence>
<comment type="subcellular location">
    <subcellularLocation>
        <location evidence="1 11 13">Nucleus</location>
    </subcellularLocation>
</comment>
<name>A0A7I8KLT9_SPIIN</name>
<dbReference type="PROSITE" id="PS50071">
    <property type="entry name" value="HOMEOBOX_2"/>
    <property type="match status" value="1"/>
</dbReference>
<dbReference type="OrthoDB" id="1903104at2759"/>
<dbReference type="Proteomes" id="UP000663760">
    <property type="component" value="Chromosome 6"/>
</dbReference>
<dbReference type="InterPro" id="IPR011011">
    <property type="entry name" value="Znf_FYVE_PHD"/>
</dbReference>
<keyword evidence="5" id="KW-0862">Zinc</keyword>
<reference evidence="17" key="1">
    <citation type="submission" date="2020-02" db="EMBL/GenBank/DDBJ databases">
        <authorList>
            <person name="Scholz U."/>
            <person name="Mascher M."/>
            <person name="Fiebig A."/>
        </authorList>
    </citation>
    <scope>NUCLEOTIDE SEQUENCE</scope>
</reference>
<dbReference type="InterPro" id="IPR045876">
    <property type="entry name" value="PRHA-like_PHD-finger"/>
</dbReference>
<keyword evidence="18" id="KW-1185">Reference proteome</keyword>
<dbReference type="GO" id="GO:0010557">
    <property type="term" value="P:positive regulation of macromolecule biosynthetic process"/>
    <property type="evidence" value="ECO:0007669"/>
    <property type="project" value="UniProtKB-ARBA"/>
</dbReference>
<evidence type="ECO:0000313" key="17">
    <source>
        <dbReference type="EMBL" id="CAA7398750.1"/>
    </source>
</evidence>
<keyword evidence="9" id="KW-0804">Transcription</keyword>
<dbReference type="Pfam" id="PF00628">
    <property type="entry name" value="PHD"/>
    <property type="match status" value="1"/>
</dbReference>
<dbReference type="PANTHER" id="PTHR12628:SF10">
    <property type="entry name" value="HOMEOBOX DOMAIN-CONTAINING PROTEIN"/>
    <property type="match status" value="1"/>
</dbReference>
<protein>
    <submittedName>
        <fullName evidence="17">Uncharacterized protein</fullName>
    </submittedName>
</protein>
<feature type="region of interest" description="Disordered" evidence="14">
    <location>
        <begin position="299"/>
        <end position="342"/>
    </location>
</feature>
<feature type="compositionally biased region" description="Acidic residues" evidence="14">
    <location>
        <begin position="313"/>
        <end position="323"/>
    </location>
</feature>
<dbReference type="PROSITE" id="PS01359">
    <property type="entry name" value="ZF_PHD_1"/>
    <property type="match status" value="1"/>
</dbReference>
<dbReference type="GO" id="GO:0006355">
    <property type="term" value="P:regulation of DNA-templated transcription"/>
    <property type="evidence" value="ECO:0007669"/>
    <property type="project" value="UniProtKB-ARBA"/>
</dbReference>
<evidence type="ECO:0000256" key="12">
    <source>
        <dbReference type="PROSITE-ProRule" id="PRU00146"/>
    </source>
</evidence>
<evidence type="ECO:0000256" key="7">
    <source>
        <dbReference type="ARBA" id="ARBA00023125"/>
    </source>
</evidence>
<keyword evidence="10 11" id="KW-0539">Nucleus</keyword>
<dbReference type="Gene3D" id="3.30.40.10">
    <property type="entry name" value="Zinc/RING finger domain, C3HC4 (zinc finger)"/>
    <property type="match status" value="1"/>
</dbReference>
<evidence type="ECO:0000313" key="18">
    <source>
        <dbReference type="Proteomes" id="UP000663760"/>
    </source>
</evidence>
<evidence type="ECO:0000256" key="3">
    <source>
        <dbReference type="ARBA" id="ARBA00022723"/>
    </source>
</evidence>
<evidence type="ECO:0000256" key="10">
    <source>
        <dbReference type="ARBA" id="ARBA00023242"/>
    </source>
</evidence>
<evidence type="ECO:0000256" key="8">
    <source>
        <dbReference type="ARBA" id="ARBA00023155"/>
    </source>
</evidence>
<dbReference type="GO" id="GO:0043565">
    <property type="term" value="F:sequence-specific DNA binding"/>
    <property type="evidence" value="ECO:0007669"/>
    <property type="project" value="UniProtKB-ARBA"/>
</dbReference>
<evidence type="ECO:0000256" key="4">
    <source>
        <dbReference type="ARBA" id="ARBA00022771"/>
    </source>
</evidence>
<dbReference type="AlphaFoldDB" id="A0A7I8KLT9"/>
<dbReference type="InterPro" id="IPR001356">
    <property type="entry name" value="HD"/>
</dbReference>
<feature type="region of interest" description="Disordered" evidence="14">
    <location>
        <begin position="573"/>
        <end position="610"/>
    </location>
</feature>
<dbReference type="InterPro" id="IPR019786">
    <property type="entry name" value="Zinc_finger_PHD-type_CS"/>
</dbReference>
<proteinExistence type="inferred from homology"/>
<dbReference type="InterPro" id="IPR013083">
    <property type="entry name" value="Znf_RING/FYVE/PHD"/>
</dbReference>
<dbReference type="CDD" id="cd15504">
    <property type="entry name" value="PHD_PRHA_like"/>
    <property type="match status" value="1"/>
</dbReference>
<keyword evidence="4 12" id="KW-0863">Zinc-finger</keyword>
<accession>A0A7I8KLT9</accession>
<dbReference type="InterPro" id="IPR009057">
    <property type="entry name" value="Homeodomain-like_sf"/>
</dbReference>
<dbReference type="SMART" id="SM00249">
    <property type="entry name" value="PHD"/>
    <property type="match status" value="1"/>
</dbReference>
<evidence type="ECO:0000259" key="15">
    <source>
        <dbReference type="PROSITE" id="PS50016"/>
    </source>
</evidence>
<evidence type="ECO:0000256" key="9">
    <source>
        <dbReference type="ARBA" id="ARBA00023163"/>
    </source>
</evidence>
<feature type="compositionally biased region" description="Basic residues" evidence="14">
    <location>
        <begin position="441"/>
        <end position="450"/>
    </location>
</feature>
<dbReference type="InterPro" id="IPR001965">
    <property type="entry name" value="Znf_PHD"/>
</dbReference>
<dbReference type="EMBL" id="LR746269">
    <property type="protein sequence ID" value="CAA7398750.1"/>
    <property type="molecule type" value="Genomic_DNA"/>
</dbReference>
<evidence type="ECO:0000259" key="16">
    <source>
        <dbReference type="PROSITE" id="PS50071"/>
    </source>
</evidence>
<evidence type="ECO:0000256" key="14">
    <source>
        <dbReference type="SAM" id="MobiDB-lite"/>
    </source>
</evidence>
<evidence type="ECO:0000256" key="2">
    <source>
        <dbReference type="ARBA" id="ARBA00007427"/>
    </source>
</evidence>
<dbReference type="CDD" id="cd00086">
    <property type="entry name" value="homeodomain"/>
    <property type="match status" value="1"/>
</dbReference>
<dbReference type="Pfam" id="PF00046">
    <property type="entry name" value="Homeodomain"/>
    <property type="match status" value="1"/>
</dbReference>
<keyword evidence="3" id="KW-0479">Metal-binding</keyword>
<dbReference type="PROSITE" id="PS50016">
    <property type="entry name" value="ZF_PHD_2"/>
    <property type="match status" value="1"/>
</dbReference>
<dbReference type="SUPFAM" id="SSF57903">
    <property type="entry name" value="FYVE/PHD zinc finger"/>
    <property type="match status" value="1"/>
</dbReference>
<keyword evidence="7 11" id="KW-0238">DNA-binding</keyword>
<dbReference type="FunFam" id="3.30.40.10:FF:000270">
    <property type="entry name" value="pathogenesis-related homeodomain protein-like"/>
    <property type="match status" value="1"/>
</dbReference>
<dbReference type="GO" id="GO:0005634">
    <property type="term" value="C:nucleus"/>
    <property type="evidence" value="ECO:0007669"/>
    <property type="project" value="UniProtKB-SubCell"/>
</dbReference>
<feature type="domain" description="Homeobox" evidence="16">
    <location>
        <begin position="485"/>
        <end position="545"/>
    </location>
</feature>
<organism evidence="17 18">
    <name type="scientific">Spirodela intermedia</name>
    <name type="common">Intermediate duckweed</name>
    <dbReference type="NCBI Taxonomy" id="51605"/>
    <lineage>
        <taxon>Eukaryota</taxon>
        <taxon>Viridiplantae</taxon>
        <taxon>Streptophyta</taxon>
        <taxon>Embryophyta</taxon>
        <taxon>Tracheophyta</taxon>
        <taxon>Spermatophyta</taxon>
        <taxon>Magnoliopsida</taxon>
        <taxon>Liliopsida</taxon>
        <taxon>Araceae</taxon>
        <taxon>Lemnoideae</taxon>
        <taxon>Spirodela</taxon>
    </lineage>
</organism>
<dbReference type="InterPro" id="IPR019787">
    <property type="entry name" value="Znf_PHD-finger"/>
</dbReference>
<feature type="DNA-binding region" description="Homeobox" evidence="11">
    <location>
        <begin position="487"/>
        <end position="546"/>
    </location>
</feature>
<evidence type="ECO:0000256" key="11">
    <source>
        <dbReference type="PROSITE-ProRule" id="PRU00108"/>
    </source>
</evidence>
<feature type="compositionally biased region" description="Polar residues" evidence="14">
    <location>
        <begin position="584"/>
        <end position="593"/>
    </location>
</feature>
<evidence type="ECO:0000256" key="13">
    <source>
        <dbReference type="RuleBase" id="RU000682"/>
    </source>
</evidence>
<comment type="similarity">
    <text evidence="2">Belongs to the PHD-associated homeobox family.</text>
</comment>
<feature type="domain" description="PHD-type" evidence="15">
    <location>
        <begin position="212"/>
        <end position="267"/>
    </location>
</feature>
<keyword evidence="8 11" id="KW-0371">Homeobox</keyword>
<dbReference type="GO" id="GO:0008270">
    <property type="term" value="F:zinc ion binding"/>
    <property type="evidence" value="ECO:0007669"/>
    <property type="project" value="UniProtKB-KW"/>
</dbReference>
<dbReference type="GO" id="GO:0003682">
    <property type="term" value="F:chromatin binding"/>
    <property type="evidence" value="ECO:0007669"/>
    <property type="project" value="TreeGrafter"/>
</dbReference>
<sequence>MIEKRFVRYTYRKSSICQKEGQSKLNSSIRKKNDHKICCSRRCILTLKSCIRKTRQRKNIGDKEGRTAPEDFSQSFPSLKFSEEKSSHLGLGRNVVNVDGDDGTKRYKKRMRKRKRKAIVLDEAARLQRRTRYLLVRMKLEQNLIDAYSAEGWKGQSREKIRPENELQRARKQILNCKVGIRDAIHQLELQSSEGCIEDSVMHPDGSVHHEHIFCAKCKSREAFSDNDIILCDGTCNRAFHQKCLEPPLEKIPPGDQGWLCKFCECKMEILEAVNAHLGTSFSVNSRWEDIFEEAAGSHDGENAYLDPSQDWPSEDSEDDDYNPEINEKNNSLMGNDDNKRDDDACSSSDSCCCSDEASFEFQRPVNDGKDARELSFYAFILEESFHLSMARLDSDDAGDRDAMNFRRQRRDVDYRKLYDEMFGKDQHENEQSEDEDWGPRSRRQRRRRRLESNDGTDNGSCGDADQEPEKQFNTDIQISPPCISQERKCLFRIPREAVEKLRQVFAQNELPSKAIKEDLSRELGLSSEKVSKWFKNARYAALKIRKAEGSEVLGDYLKRLGTRVGKNGSHLLASSKSLREDLQTTSPKSASPISEKKHENASLTLPADPTKLPRIALSSPYQANYSAAPDDPMNQSEETAGAEDDKSPFLDEMERLCSLCEKITRLKVALRASCEPSSSGPVVVYIPVAELREKV</sequence>
<evidence type="ECO:0000256" key="1">
    <source>
        <dbReference type="ARBA" id="ARBA00004123"/>
    </source>
</evidence>
<keyword evidence="6" id="KW-0805">Transcription regulation</keyword>
<gene>
    <name evidence="17" type="ORF">SI8410_06009415</name>
</gene>
<dbReference type="SMART" id="SM00389">
    <property type="entry name" value="HOX"/>
    <property type="match status" value="1"/>
</dbReference>
<dbReference type="GO" id="GO:0045814">
    <property type="term" value="P:negative regulation of gene expression, epigenetic"/>
    <property type="evidence" value="ECO:0007669"/>
    <property type="project" value="TreeGrafter"/>
</dbReference>
<evidence type="ECO:0000256" key="5">
    <source>
        <dbReference type="ARBA" id="ARBA00022833"/>
    </source>
</evidence>
<dbReference type="PANTHER" id="PTHR12628">
    <property type="entry name" value="POLYCOMB-LIKE TRANSCRIPTION FACTOR"/>
    <property type="match status" value="1"/>
</dbReference>
<dbReference type="Gene3D" id="1.10.10.60">
    <property type="entry name" value="Homeodomain-like"/>
    <property type="match status" value="1"/>
</dbReference>